<evidence type="ECO:0000256" key="1">
    <source>
        <dbReference type="ARBA" id="ARBA00022679"/>
    </source>
</evidence>
<sequence length="128" mass="13857">INEWLVRVGICPQFKNGLRVTDVPTMEVVEMVLVGKAIVDNGSILVIAFVVTDDNEQVYNINANTMTGEIVASLGAEKLILLTDVAGLLLDNDNPESLMKEVDIKGVKKLVEQQTISGGMILKVNCCV</sequence>
<dbReference type="AlphaFoldDB" id="A0AA38KQR4"/>
<evidence type="ECO:0000259" key="2">
    <source>
        <dbReference type="Pfam" id="PF00696"/>
    </source>
</evidence>
<dbReference type="GO" id="GO:0003991">
    <property type="term" value="F:acetylglutamate kinase activity"/>
    <property type="evidence" value="ECO:0007669"/>
    <property type="project" value="TreeGrafter"/>
</dbReference>
<feature type="non-terminal residue" evidence="3">
    <location>
        <position position="1"/>
    </location>
</feature>
<dbReference type="GO" id="GO:0009534">
    <property type="term" value="C:chloroplast thylakoid"/>
    <property type="evidence" value="ECO:0007669"/>
    <property type="project" value="TreeGrafter"/>
</dbReference>
<feature type="domain" description="Aspartate/glutamate/uridylate kinase" evidence="2">
    <location>
        <begin position="38"/>
        <end position="128"/>
    </location>
</feature>
<dbReference type="PANTHER" id="PTHR23342">
    <property type="entry name" value="N-ACETYLGLUTAMATE SYNTHASE"/>
    <property type="match status" value="1"/>
</dbReference>
<dbReference type="EMBL" id="JAHRHJ020000007">
    <property type="protein sequence ID" value="KAH9307789.1"/>
    <property type="molecule type" value="Genomic_DNA"/>
</dbReference>
<dbReference type="Pfam" id="PF00696">
    <property type="entry name" value="AA_kinase"/>
    <property type="match status" value="1"/>
</dbReference>
<reference evidence="3 4" key="1">
    <citation type="journal article" date="2021" name="Nat. Plants">
        <title>The Taxus genome provides insights into paclitaxel biosynthesis.</title>
        <authorList>
            <person name="Xiong X."/>
            <person name="Gou J."/>
            <person name="Liao Q."/>
            <person name="Li Y."/>
            <person name="Zhou Q."/>
            <person name="Bi G."/>
            <person name="Li C."/>
            <person name="Du R."/>
            <person name="Wang X."/>
            <person name="Sun T."/>
            <person name="Guo L."/>
            <person name="Liang H."/>
            <person name="Lu P."/>
            <person name="Wu Y."/>
            <person name="Zhang Z."/>
            <person name="Ro D.K."/>
            <person name="Shang Y."/>
            <person name="Huang S."/>
            <person name="Yan J."/>
        </authorList>
    </citation>
    <scope>NUCLEOTIDE SEQUENCE [LARGE SCALE GENOMIC DNA]</scope>
    <source>
        <strain evidence="3">Ta-2019</strain>
    </source>
</reference>
<dbReference type="PANTHER" id="PTHR23342:SF0">
    <property type="entry name" value="N-ACETYLGLUTAMATE SYNTHASE, MITOCHONDRIAL"/>
    <property type="match status" value="1"/>
</dbReference>
<dbReference type="GO" id="GO:0006526">
    <property type="term" value="P:L-arginine biosynthetic process"/>
    <property type="evidence" value="ECO:0007669"/>
    <property type="project" value="TreeGrafter"/>
</dbReference>
<comment type="caution">
    <text evidence="3">The sequence shown here is derived from an EMBL/GenBank/DDBJ whole genome shotgun (WGS) entry which is preliminary data.</text>
</comment>
<accession>A0AA38KQR4</accession>
<protein>
    <recommendedName>
        <fullName evidence="2">Aspartate/glutamate/uridylate kinase domain-containing protein</fullName>
    </recommendedName>
</protein>
<evidence type="ECO:0000313" key="4">
    <source>
        <dbReference type="Proteomes" id="UP000824469"/>
    </source>
</evidence>
<evidence type="ECO:0000313" key="3">
    <source>
        <dbReference type="EMBL" id="KAH9307789.1"/>
    </source>
</evidence>
<proteinExistence type="predicted"/>
<dbReference type="SUPFAM" id="SSF53633">
    <property type="entry name" value="Carbamate kinase-like"/>
    <property type="match status" value="1"/>
</dbReference>
<dbReference type="InterPro" id="IPR036393">
    <property type="entry name" value="AceGlu_kinase-like_sf"/>
</dbReference>
<dbReference type="Gene3D" id="3.40.1160.10">
    <property type="entry name" value="Acetylglutamate kinase-like"/>
    <property type="match status" value="2"/>
</dbReference>
<keyword evidence="1" id="KW-0808">Transferase</keyword>
<gene>
    <name evidence="3" type="ORF">KI387_035700</name>
</gene>
<keyword evidence="4" id="KW-1185">Reference proteome</keyword>
<dbReference type="InterPro" id="IPR001048">
    <property type="entry name" value="Asp/Glu/Uridylate_kinase"/>
</dbReference>
<name>A0AA38KQR4_TAXCH</name>
<organism evidence="3 4">
    <name type="scientific">Taxus chinensis</name>
    <name type="common">Chinese yew</name>
    <name type="synonym">Taxus wallichiana var. chinensis</name>
    <dbReference type="NCBI Taxonomy" id="29808"/>
    <lineage>
        <taxon>Eukaryota</taxon>
        <taxon>Viridiplantae</taxon>
        <taxon>Streptophyta</taxon>
        <taxon>Embryophyta</taxon>
        <taxon>Tracheophyta</taxon>
        <taxon>Spermatophyta</taxon>
        <taxon>Pinopsida</taxon>
        <taxon>Pinidae</taxon>
        <taxon>Conifers II</taxon>
        <taxon>Cupressales</taxon>
        <taxon>Taxaceae</taxon>
        <taxon>Taxus</taxon>
    </lineage>
</organism>
<dbReference type="Proteomes" id="UP000824469">
    <property type="component" value="Unassembled WGS sequence"/>
</dbReference>